<dbReference type="Proteomes" id="UP001143474">
    <property type="component" value="Unassembled WGS sequence"/>
</dbReference>
<proteinExistence type="predicted"/>
<reference evidence="1" key="2">
    <citation type="submission" date="2023-01" db="EMBL/GenBank/DDBJ databases">
        <authorList>
            <person name="Sun Q."/>
            <person name="Evtushenko L."/>
        </authorList>
    </citation>
    <scope>NUCLEOTIDE SEQUENCE</scope>
    <source>
        <strain evidence="1">VKM Ac-2007</strain>
    </source>
</reference>
<keyword evidence="2" id="KW-1185">Reference proteome</keyword>
<evidence type="ECO:0000313" key="1">
    <source>
        <dbReference type="EMBL" id="GLK12476.1"/>
    </source>
</evidence>
<protein>
    <submittedName>
        <fullName evidence="1">Uncharacterized protein</fullName>
    </submittedName>
</protein>
<organism evidence="1 2">
    <name type="scientific">Streptosporangium carneum</name>
    <dbReference type="NCBI Taxonomy" id="47481"/>
    <lineage>
        <taxon>Bacteria</taxon>
        <taxon>Bacillati</taxon>
        <taxon>Actinomycetota</taxon>
        <taxon>Actinomycetes</taxon>
        <taxon>Streptosporangiales</taxon>
        <taxon>Streptosporangiaceae</taxon>
        <taxon>Streptosporangium</taxon>
    </lineage>
</organism>
<name>A0A9W6MFP2_9ACTN</name>
<accession>A0A9W6MFP2</accession>
<dbReference type="AlphaFoldDB" id="A0A9W6MFP2"/>
<comment type="caution">
    <text evidence="1">The sequence shown here is derived from an EMBL/GenBank/DDBJ whole genome shotgun (WGS) entry which is preliminary data.</text>
</comment>
<sequence>MRRVPLESAAHLVLTDGVVPPHPAQAVFDAMLTGWERQQAAGGLDDQNESGPGAPVRRVHRFFSMAVDAR</sequence>
<evidence type="ECO:0000313" key="2">
    <source>
        <dbReference type="Proteomes" id="UP001143474"/>
    </source>
</evidence>
<gene>
    <name evidence="1" type="ORF">GCM10017600_58860</name>
</gene>
<dbReference type="EMBL" id="BSEV01000016">
    <property type="protein sequence ID" value="GLK12476.1"/>
    <property type="molecule type" value="Genomic_DNA"/>
</dbReference>
<reference evidence="1" key="1">
    <citation type="journal article" date="2014" name="Int. J. Syst. Evol. Microbiol.">
        <title>Complete genome sequence of Corynebacterium casei LMG S-19264T (=DSM 44701T), isolated from a smear-ripened cheese.</title>
        <authorList>
            <consortium name="US DOE Joint Genome Institute (JGI-PGF)"/>
            <person name="Walter F."/>
            <person name="Albersmeier A."/>
            <person name="Kalinowski J."/>
            <person name="Ruckert C."/>
        </authorList>
    </citation>
    <scope>NUCLEOTIDE SEQUENCE</scope>
    <source>
        <strain evidence="1">VKM Ac-2007</strain>
    </source>
</reference>